<feature type="domain" description="HTH tetR-type" evidence="3">
    <location>
        <begin position="1"/>
        <end position="61"/>
    </location>
</feature>
<dbReference type="EMBL" id="BAABJP010000001">
    <property type="protein sequence ID" value="GAA5146682.1"/>
    <property type="molecule type" value="Genomic_DNA"/>
</dbReference>
<reference evidence="5" key="1">
    <citation type="journal article" date="2019" name="Int. J. Syst. Evol. Microbiol.">
        <title>The Global Catalogue of Microorganisms (GCM) 10K type strain sequencing project: providing services to taxonomists for standard genome sequencing and annotation.</title>
        <authorList>
            <consortium name="The Broad Institute Genomics Platform"/>
            <consortium name="The Broad Institute Genome Sequencing Center for Infectious Disease"/>
            <person name="Wu L."/>
            <person name="Ma J."/>
        </authorList>
    </citation>
    <scope>NUCLEOTIDE SEQUENCE [LARGE SCALE GENOMIC DNA]</scope>
    <source>
        <strain evidence="5">JCM 18303</strain>
    </source>
</reference>
<name>A0ABP9PHN7_9PSEU</name>
<dbReference type="PANTHER" id="PTHR30055:SF237">
    <property type="entry name" value="TRANSCRIPTIONAL REPRESSOR MCE3R"/>
    <property type="match status" value="1"/>
</dbReference>
<dbReference type="InterPro" id="IPR041490">
    <property type="entry name" value="KstR2_TetR_C"/>
</dbReference>
<evidence type="ECO:0000259" key="3">
    <source>
        <dbReference type="PROSITE" id="PS50977"/>
    </source>
</evidence>
<keyword evidence="5" id="KW-1185">Reference proteome</keyword>
<dbReference type="Pfam" id="PF17932">
    <property type="entry name" value="TetR_C_24"/>
    <property type="match status" value="1"/>
</dbReference>
<evidence type="ECO:0000256" key="2">
    <source>
        <dbReference type="PROSITE-ProRule" id="PRU00335"/>
    </source>
</evidence>
<dbReference type="InterPro" id="IPR001647">
    <property type="entry name" value="HTH_TetR"/>
</dbReference>
<accession>A0ABP9PHN7</accession>
<dbReference type="InterPro" id="IPR009057">
    <property type="entry name" value="Homeodomain-like_sf"/>
</dbReference>
<proteinExistence type="predicted"/>
<feature type="DNA-binding region" description="H-T-H motif" evidence="2">
    <location>
        <begin position="24"/>
        <end position="43"/>
    </location>
</feature>
<dbReference type="PRINTS" id="PR00455">
    <property type="entry name" value="HTHTETR"/>
</dbReference>
<sequence>MPDFDPVLDAAADRFITFGYHGTTMRKIAERANLSVPGLYHHYPSKQNMLVAVLDAAMADLRWRLDAADAEGGQDPVRRLELLVHALVLYHCHRKGLGLIALSEMRSLEEPSRRRIAHARTEVQRLVDQAVLDGSARGLFRTRYPLDASRAVVTMAISVASWFRQDLPLTPEDVATRYTEYALNVLSAT</sequence>
<gene>
    <name evidence="4" type="ORF">GCM10023321_06490</name>
</gene>
<dbReference type="InterPro" id="IPR050109">
    <property type="entry name" value="HTH-type_TetR-like_transc_reg"/>
</dbReference>
<evidence type="ECO:0000313" key="4">
    <source>
        <dbReference type="EMBL" id="GAA5146682.1"/>
    </source>
</evidence>
<dbReference type="PANTHER" id="PTHR30055">
    <property type="entry name" value="HTH-TYPE TRANSCRIPTIONAL REGULATOR RUTR"/>
    <property type="match status" value="1"/>
</dbReference>
<dbReference type="Pfam" id="PF00440">
    <property type="entry name" value="TetR_N"/>
    <property type="match status" value="1"/>
</dbReference>
<dbReference type="SUPFAM" id="SSF46689">
    <property type="entry name" value="Homeodomain-like"/>
    <property type="match status" value="1"/>
</dbReference>
<organism evidence="4 5">
    <name type="scientific">Pseudonocardia eucalypti</name>
    <dbReference type="NCBI Taxonomy" id="648755"/>
    <lineage>
        <taxon>Bacteria</taxon>
        <taxon>Bacillati</taxon>
        <taxon>Actinomycetota</taxon>
        <taxon>Actinomycetes</taxon>
        <taxon>Pseudonocardiales</taxon>
        <taxon>Pseudonocardiaceae</taxon>
        <taxon>Pseudonocardia</taxon>
    </lineage>
</organism>
<dbReference type="PROSITE" id="PS50977">
    <property type="entry name" value="HTH_TETR_2"/>
    <property type="match status" value="1"/>
</dbReference>
<dbReference type="RefSeq" id="WP_185058882.1">
    <property type="nucleotide sequence ID" value="NZ_BAABJP010000001.1"/>
</dbReference>
<keyword evidence="1 2" id="KW-0238">DNA-binding</keyword>
<dbReference type="SUPFAM" id="SSF48498">
    <property type="entry name" value="Tetracyclin repressor-like, C-terminal domain"/>
    <property type="match status" value="1"/>
</dbReference>
<dbReference type="Gene3D" id="1.10.357.10">
    <property type="entry name" value="Tetracycline Repressor, domain 2"/>
    <property type="match status" value="1"/>
</dbReference>
<evidence type="ECO:0000313" key="5">
    <source>
        <dbReference type="Proteomes" id="UP001428817"/>
    </source>
</evidence>
<protein>
    <submittedName>
        <fullName evidence="4">TetR/AcrR family transcriptional regulator</fullName>
    </submittedName>
</protein>
<evidence type="ECO:0000256" key="1">
    <source>
        <dbReference type="ARBA" id="ARBA00023125"/>
    </source>
</evidence>
<dbReference type="InterPro" id="IPR036271">
    <property type="entry name" value="Tet_transcr_reg_TetR-rel_C_sf"/>
</dbReference>
<comment type="caution">
    <text evidence="4">The sequence shown here is derived from an EMBL/GenBank/DDBJ whole genome shotgun (WGS) entry which is preliminary data.</text>
</comment>
<dbReference type="Proteomes" id="UP001428817">
    <property type="component" value="Unassembled WGS sequence"/>
</dbReference>